<proteinExistence type="predicted"/>
<sequence length="167" mass="17607">MGQVASGMCCSNPRPGAARRPRTFDAPQGGFWSAETSVNLLHGQPAEAAPPAPSGEASVNRAPGWADGIIKCCAACQPPAPPPALPEPPLRVVEQPPIPNRLADKLRQRLTMDDIGRSECWREDQRAVAAVQAKKSARSPSTLATTARRDRAQRPAARSCSGGEPVA</sequence>
<gene>
    <name evidence="2" type="ORF">CPOL0286_LOCUS6755</name>
</gene>
<feature type="region of interest" description="Disordered" evidence="1">
    <location>
        <begin position="131"/>
        <end position="167"/>
    </location>
</feature>
<dbReference type="EMBL" id="HBKO01014954">
    <property type="protein sequence ID" value="CAE2211498.1"/>
    <property type="molecule type" value="Transcribed_RNA"/>
</dbReference>
<evidence type="ECO:0000313" key="2">
    <source>
        <dbReference type="EMBL" id="CAE2211498.1"/>
    </source>
</evidence>
<evidence type="ECO:0000256" key="1">
    <source>
        <dbReference type="SAM" id="MobiDB-lite"/>
    </source>
</evidence>
<feature type="region of interest" description="Disordered" evidence="1">
    <location>
        <begin position="1"/>
        <end position="23"/>
    </location>
</feature>
<protein>
    <submittedName>
        <fullName evidence="2">Uncharacterized protein</fullName>
    </submittedName>
</protein>
<accession>A0A7S4HWV2</accession>
<name>A0A7S4HWV2_9EUKA</name>
<organism evidence="2">
    <name type="scientific">Prymnesium polylepis</name>
    <dbReference type="NCBI Taxonomy" id="72548"/>
    <lineage>
        <taxon>Eukaryota</taxon>
        <taxon>Haptista</taxon>
        <taxon>Haptophyta</taxon>
        <taxon>Prymnesiophyceae</taxon>
        <taxon>Prymnesiales</taxon>
        <taxon>Prymnesiaceae</taxon>
        <taxon>Prymnesium</taxon>
    </lineage>
</organism>
<reference evidence="2" key="1">
    <citation type="submission" date="2021-01" db="EMBL/GenBank/DDBJ databases">
        <authorList>
            <person name="Corre E."/>
            <person name="Pelletier E."/>
            <person name="Niang G."/>
            <person name="Scheremetjew M."/>
            <person name="Finn R."/>
            <person name="Kale V."/>
            <person name="Holt S."/>
            <person name="Cochrane G."/>
            <person name="Meng A."/>
            <person name="Brown T."/>
            <person name="Cohen L."/>
        </authorList>
    </citation>
    <scope>NUCLEOTIDE SEQUENCE</scope>
    <source>
        <strain evidence="2">UIO037</strain>
    </source>
</reference>
<dbReference type="AlphaFoldDB" id="A0A7S4HWV2"/>